<dbReference type="PANTHER" id="PTHR42756:SF1">
    <property type="entry name" value="TRANSCRIPTIONAL REPRESSOR OF EMRAB OPERON"/>
    <property type="match status" value="1"/>
</dbReference>
<dbReference type="GO" id="GO:0003700">
    <property type="term" value="F:DNA-binding transcription factor activity"/>
    <property type="evidence" value="ECO:0007669"/>
    <property type="project" value="InterPro"/>
</dbReference>
<protein>
    <submittedName>
        <fullName evidence="5">MarR family transcriptional regulator</fullName>
    </submittedName>
</protein>
<evidence type="ECO:0000313" key="5">
    <source>
        <dbReference type="EMBL" id="HIX58476.1"/>
    </source>
</evidence>
<dbReference type="InterPro" id="IPR036388">
    <property type="entry name" value="WH-like_DNA-bd_sf"/>
</dbReference>
<keyword evidence="1" id="KW-0805">Transcription regulation</keyword>
<evidence type="ECO:0000256" key="1">
    <source>
        <dbReference type="ARBA" id="ARBA00023015"/>
    </source>
</evidence>
<sequence length="157" mass="18481">MKKEFKSAELLYLMRRISHNFTIELELNLKEKEISGTQVYFMVYILRHHPTGTYLTELCHEIGVSKPTLSALIKKMKEKGYLYFQENPEDIRKKKVLPTDKLLNEGKEFMKKASQLETEVCSVLDPSERVQLRDLEQKLLEQLAGMKQKETTNRRLC</sequence>
<dbReference type="Proteomes" id="UP000886817">
    <property type="component" value="Unassembled WGS sequence"/>
</dbReference>
<dbReference type="Pfam" id="PF12802">
    <property type="entry name" value="MarR_2"/>
    <property type="match status" value="1"/>
</dbReference>
<gene>
    <name evidence="5" type="ORF">IAA45_01995</name>
</gene>
<dbReference type="SUPFAM" id="SSF46785">
    <property type="entry name" value="Winged helix' DNA-binding domain"/>
    <property type="match status" value="1"/>
</dbReference>
<name>A0A9D1WFX7_9FIRM</name>
<dbReference type="InterPro" id="IPR000835">
    <property type="entry name" value="HTH_MarR-typ"/>
</dbReference>
<dbReference type="Gene3D" id="1.10.10.10">
    <property type="entry name" value="Winged helix-like DNA-binding domain superfamily/Winged helix DNA-binding domain"/>
    <property type="match status" value="1"/>
</dbReference>
<reference evidence="5" key="2">
    <citation type="submission" date="2021-04" db="EMBL/GenBank/DDBJ databases">
        <authorList>
            <person name="Gilroy R."/>
        </authorList>
    </citation>
    <scope>NUCLEOTIDE SEQUENCE</scope>
    <source>
        <strain evidence="5">ChiSjej1B19-8411</strain>
    </source>
</reference>
<organism evidence="5 6">
    <name type="scientific">Candidatus Blautia gallistercoris</name>
    <dbReference type="NCBI Taxonomy" id="2838490"/>
    <lineage>
        <taxon>Bacteria</taxon>
        <taxon>Bacillati</taxon>
        <taxon>Bacillota</taxon>
        <taxon>Clostridia</taxon>
        <taxon>Lachnospirales</taxon>
        <taxon>Lachnospiraceae</taxon>
        <taxon>Blautia</taxon>
    </lineage>
</organism>
<proteinExistence type="predicted"/>
<keyword evidence="3" id="KW-0804">Transcription</keyword>
<reference evidence="5" key="1">
    <citation type="journal article" date="2021" name="PeerJ">
        <title>Extensive microbial diversity within the chicken gut microbiome revealed by metagenomics and culture.</title>
        <authorList>
            <person name="Gilroy R."/>
            <person name="Ravi A."/>
            <person name="Getino M."/>
            <person name="Pursley I."/>
            <person name="Horton D.L."/>
            <person name="Alikhan N.F."/>
            <person name="Baker D."/>
            <person name="Gharbi K."/>
            <person name="Hall N."/>
            <person name="Watson M."/>
            <person name="Adriaenssens E.M."/>
            <person name="Foster-Nyarko E."/>
            <person name="Jarju S."/>
            <person name="Secka A."/>
            <person name="Antonio M."/>
            <person name="Oren A."/>
            <person name="Chaudhuri R.R."/>
            <person name="La Ragione R."/>
            <person name="Hildebrand F."/>
            <person name="Pallen M.J."/>
        </authorList>
    </citation>
    <scope>NUCLEOTIDE SEQUENCE</scope>
    <source>
        <strain evidence="5">ChiSjej1B19-8411</strain>
    </source>
</reference>
<dbReference type="InterPro" id="IPR036390">
    <property type="entry name" value="WH_DNA-bd_sf"/>
</dbReference>
<evidence type="ECO:0000256" key="2">
    <source>
        <dbReference type="ARBA" id="ARBA00023125"/>
    </source>
</evidence>
<evidence type="ECO:0000259" key="4">
    <source>
        <dbReference type="PROSITE" id="PS50995"/>
    </source>
</evidence>
<evidence type="ECO:0000313" key="6">
    <source>
        <dbReference type="Proteomes" id="UP000886817"/>
    </source>
</evidence>
<dbReference type="GO" id="GO:0003677">
    <property type="term" value="F:DNA binding"/>
    <property type="evidence" value="ECO:0007669"/>
    <property type="project" value="UniProtKB-KW"/>
</dbReference>
<comment type="caution">
    <text evidence="5">The sequence shown here is derived from an EMBL/GenBank/DDBJ whole genome shotgun (WGS) entry which is preliminary data.</text>
</comment>
<evidence type="ECO:0000256" key="3">
    <source>
        <dbReference type="ARBA" id="ARBA00023163"/>
    </source>
</evidence>
<keyword evidence="2" id="KW-0238">DNA-binding</keyword>
<dbReference type="EMBL" id="DXEX01000051">
    <property type="protein sequence ID" value="HIX58476.1"/>
    <property type="molecule type" value="Genomic_DNA"/>
</dbReference>
<dbReference type="PANTHER" id="PTHR42756">
    <property type="entry name" value="TRANSCRIPTIONAL REGULATOR, MARR"/>
    <property type="match status" value="1"/>
</dbReference>
<feature type="domain" description="HTH marR-type" evidence="4">
    <location>
        <begin position="7"/>
        <end position="141"/>
    </location>
</feature>
<accession>A0A9D1WFX7</accession>
<dbReference type="SMART" id="SM00347">
    <property type="entry name" value="HTH_MARR"/>
    <property type="match status" value="1"/>
</dbReference>
<dbReference type="PROSITE" id="PS50995">
    <property type="entry name" value="HTH_MARR_2"/>
    <property type="match status" value="1"/>
</dbReference>
<dbReference type="AlphaFoldDB" id="A0A9D1WFX7"/>